<accession>A0A565B9W7</accession>
<keyword evidence="3" id="KW-1185">Reference proteome</keyword>
<dbReference type="EMBL" id="CABITT030000003">
    <property type="protein sequence ID" value="VVA98332.1"/>
    <property type="molecule type" value="Genomic_DNA"/>
</dbReference>
<name>A0A565B9W7_9BRAS</name>
<dbReference type="Proteomes" id="UP000489600">
    <property type="component" value="Unassembled WGS sequence"/>
</dbReference>
<comment type="caution">
    <text evidence="2">The sequence shown here is derived from an EMBL/GenBank/DDBJ whole genome shotgun (WGS) entry which is preliminary data.</text>
</comment>
<evidence type="ECO:0000313" key="3">
    <source>
        <dbReference type="Proteomes" id="UP000489600"/>
    </source>
</evidence>
<reference evidence="2" key="1">
    <citation type="submission" date="2019-07" db="EMBL/GenBank/DDBJ databases">
        <authorList>
            <person name="Dittberner H."/>
        </authorList>
    </citation>
    <scope>NUCLEOTIDE SEQUENCE [LARGE SCALE GENOMIC DNA]</scope>
</reference>
<evidence type="ECO:0000256" key="1">
    <source>
        <dbReference type="SAM" id="MobiDB-lite"/>
    </source>
</evidence>
<gene>
    <name evidence="2" type="ORF">ANE_LOCUS8777</name>
</gene>
<sequence>MTPLLSIRPRQKKKKLSFFGGAFAFSLKTTLSSLDRGRLFTPEDLNHSSHTPDLRRFQKLSLKAKETPSLMPNG</sequence>
<organism evidence="2 3">
    <name type="scientific">Arabis nemorensis</name>
    <dbReference type="NCBI Taxonomy" id="586526"/>
    <lineage>
        <taxon>Eukaryota</taxon>
        <taxon>Viridiplantae</taxon>
        <taxon>Streptophyta</taxon>
        <taxon>Embryophyta</taxon>
        <taxon>Tracheophyta</taxon>
        <taxon>Spermatophyta</taxon>
        <taxon>Magnoliopsida</taxon>
        <taxon>eudicotyledons</taxon>
        <taxon>Gunneridae</taxon>
        <taxon>Pentapetalae</taxon>
        <taxon>rosids</taxon>
        <taxon>malvids</taxon>
        <taxon>Brassicales</taxon>
        <taxon>Brassicaceae</taxon>
        <taxon>Arabideae</taxon>
        <taxon>Arabis</taxon>
    </lineage>
</organism>
<evidence type="ECO:0000313" key="2">
    <source>
        <dbReference type="EMBL" id="VVA98332.1"/>
    </source>
</evidence>
<feature type="region of interest" description="Disordered" evidence="1">
    <location>
        <begin position="42"/>
        <end position="74"/>
    </location>
</feature>
<protein>
    <submittedName>
        <fullName evidence="2">Uncharacterized protein</fullName>
    </submittedName>
</protein>
<dbReference type="AlphaFoldDB" id="A0A565B9W7"/>
<proteinExistence type="predicted"/>
<feature type="compositionally biased region" description="Basic and acidic residues" evidence="1">
    <location>
        <begin position="44"/>
        <end position="56"/>
    </location>
</feature>